<dbReference type="EMBL" id="CP000263">
    <property type="protein sequence ID" value="ABJ90738.1"/>
    <property type="molecule type" value="Genomic_DNA"/>
</dbReference>
<dbReference type="Gene3D" id="3.30.110.40">
    <property type="entry name" value="TusA-like domain"/>
    <property type="match status" value="1"/>
</dbReference>
<dbReference type="Proteomes" id="UP000000669">
    <property type="component" value="Chromosome"/>
</dbReference>
<accession>Q057G1</accession>
<evidence type="ECO:0000313" key="5">
    <source>
        <dbReference type="Proteomes" id="UP000000669"/>
    </source>
</evidence>
<dbReference type="InterPro" id="IPR036868">
    <property type="entry name" value="TusA-like_sf"/>
</dbReference>
<dbReference type="GO" id="GO:0008033">
    <property type="term" value="P:tRNA processing"/>
    <property type="evidence" value="ECO:0007669"/>
    <property type="project" value="UniProtKB-KW"/>
</dbReference>
<dbReference type="RefSeq" id="WP_011672657.1">
    <property type="nucleotide sequence ID" value="NC_008513.1"/>
</dbReference>
<dbReference type="SUPFAM" id="SSF64307">
    <property type="entry name" value="SirA-like"/>
    <property type="match status" value="1"/>
</dbReference>
<dbReference type="PANTHER" id="PTHR33279">
    <property type="entry name" value="SULFUR CARRIER PROTEIN YEDF-RELATED"/>
    <property type="match status" value="1"/>
</dbReference>
<keyword evidence="2" id="KW-0819">tRNA processing</keyword>
<dbReference type="OrthoDB" id="9797352at2"/>
<proteinExistence type="inferred from homology"/>
<gene>
    <name evidence="4" type="primary">yhhP</name>
    <name evidence="4" type="ordered locus">BCc_276</name>
</gene>
<evidence type="ECO:0000256" key="1">
    <source>
        <dbReference type="ARBA" id="ARBA00008984"/>
    </source>
</evidence>
<name>Q057G1_BUCCC</name>
<feature type="domain" description="UPF0033" evidence="3">
    <location>
        <begin position="3"/>
        <end position="71"/>
    </location>
</feature>
<keyword evidence="5" id="KW-1185">Reference proteome</keyword>
<dbReference type="Pfam" id="PF01206">
    <property type="entry name" value="TusA"/>
    <property type="match status" value="1"/>
</dbReference>
<protein>
    <submittedName>
        <fullName evidence="4">Small ubiquitous protein</fullName>
    </submittedName>
</protein>
<evidence type="ECO:0000256" key="2">
    <source>
        <dbReference type="ARBA" id="ARBA00022694"/>
    </source>
</evidence>
<dbReference type="KEGG" id="bcc:BCc_276"/>
<sequence>MIIKLNLLGLRCPELIIKLRQKVRKLKTGQKILVKANDEFSKKDIKLFCRFMKHKLISITIKKKFFLYYIKIGKKKKY</sequence>
<reference evidence="4 5" key="1">
    <citation type="journal article" date="2006" name="Science">
        <title>A small microbial genome: the end of a long symbiotic relationship?</title>
        <authorList>
            <person name="Perez-Brocal V."/>
            <person name="Gil R."/>
            <person name="Ramos S."/>
            <person name="Lamelas A."/>
            <person name="Postigo M."/>
            <person name="Michelena J.M."/>
            <person name="Silva F.J."/>
            <person name="Moya A."/>
            <person name="Latorre A."/>
        </authorList>
    </citation>
    <scope>NUCLEOTIDE SEQUENCE [LARGE SCALE GENOMIC DNA]</scope>
    <source>
        <strain evidence="5">Cc</strain>
    </source>
</reference>
<dbReference type="STRING" id="372461.BCc_276"/>
<dbReference type="AlphaFoldDB" id="Q057G1"/>
<evidence type="ECO:0000259" key="3">
    <source>
        <dbReference type="Pfam" id="PF01206"/>
    </source>
</evidence>
<dbReference type="eggNOG" id="COG0425">
    <property type="taxonomic scope" value="Bacteria"/>
</dbReference>
<evidence type="ECO:0000313" key="4">
    <source>
        <dbReference type="EMBL" id="ABJ90738.1"/>
    </source>
</evidence>
<organism evidence="4 5">
    <name type="scientific">Buchnera aphidicola subsp. Cinara cedri (strain Cc)</name>
    <dbReference type="NCBI Taxonomy" id="372461"/>
    <lineage>
        <taxon>Bacteria</taxon>
        <taxon>Pseudomonadati</taxon>
        <taxon>Pseudomonadota</taxon>
        <taxon>Gammaproteobacteria</taxon>
        <taxon>Enterobacterales</taxon>
        <taxon>Erwiniaceae</taxon>
        <taxon>Buchnera</taxon>
    </lineage>
</organism>
<dbReference type="HOGENOM" id="CLU_165255_5_0_6"/>
<comment type="similarity">
    <text evidence="1">Belongs to the sulfur carrier protein TusA family.</text>
</comment>
<dbReference type="PANTHER" id="PTHR33279:SF2">
    <property type="entry name" value="SULFUR CARRIER PROTEIN TUSA"/>
    <property type="match status" value="1"/>
</dbReference>
<dbReference type="InterPro" id="IPR001455">
    <property type="entry name" value="TusA-like"/>
</dbReference>